<protein>
    <recommendedName>
        <fullName evidence="4">DUF948 domain-containing protein</fullName>
    </recommendedName>
</protein>
<keyword evidence="1" id="KW-0812">Transmembrane</keyword>
<organism evidence="2 3">
    <name type="scientific">Candidatus Nitrosymbiomonas proteolyticus</name>
    <dbReference type="NCBI Taxonomy" id="2608984"/>
    <lineage>
        <taxon>Bacteria</taxon>
        <taxon>Bacillati</taxon>
        <taxon>Armatimonadota</taxon>
        <taxon>Armatimonadota incertae sedis</taxon>
        <taxon>Candidatus Nitrosymbiomonas</taxon>
    </lineage>
</organism>
<gene>
    <name evidence="2" type="ORF">NPRO_01140</name>
</gene>
<feature type="transmembrane region" description="Helical" evidence="1">
    <location>
        <begin position="6"/>
        <end position="31"/>
    </location>
</feature>
<name>A0A809R4S4_9BACT</name>
<evidence type="ECO:0000256" key="1">
    <source>
        <dbReference type="SAM" id="Phobius"/>
    </source>
</evidence>
<dbReference type="EMBL" id="AP021858">
    <property type="protein sequence ID" value="BBO22519.1"/>
    <property type="molecule type" value="Genomic_DNA"/>
</dbReference>
<evidence type="ECO:0000313" key="2">
    <source>
        <dbReference type="EMBL" id="BBO22519.1"/>
    </source>
</evidence>
<sequence length="131" mass="13865">MNEIPTWWLVISGAFFGIGVLAFLAMTALFLRLSAVVNELKPKVDNISANLEALTANLESTSAQAKSTITTVGSGTANIVRSVETALVGSAKRLEGFATVMFTALSILKLVKEFQAVRGKPHVDSSKPDGV</sequence>
<reference evidence="2" key="1">
    <citation type="journal article" name="DNA Res.">
        <title>The physiological potential of anammox bacteria as revealed by their core genome structure.</title>
        <authorList>
            <person name="Okubo T."/>
            <person name="Toyoda A."/>
            <person name="Fukuhara K."/>
            <person name="Uchiyama I."/>
            <person name="Harigaya Y."/>
            <person name="Kuroiwa M."/>
            <person name="Suzuki T."/>
            <person name="Murakami Y."/>
            <person name="Suwa Y."/>
            <person name="Takami H."/>
        </authorList>
    </citation>
    <scope>NUCLEOTIDE SEQUENCE</scope>
    <source>
        <strain evidence="2">317325-2</strain>
    </source>
</reference>
<dbReference type="Proteomes" id="UP000662873">
    <property type="component" value="Chromosome"/>
</dbReference>
<evidence type="ECO:0008006" key="4">
    <source>
        <dbReference type="Google" id="ProtNLM"/>
    </source>
</evidence>
<evidence type="ECO:0000313" key="3">
    <source>
        <dbReference type="Proteomes" id="UP000662873"/>
    </source>
</evidence>
<proteinExistence type="predicted"/>
<dbReference type="KEGG" id="npy:NPRO_01140"/>
<keyword evidence="1" id="KW-0472">Membrane</keyword>
<keyword evidence="1" id="KW-1133">Transmembrane helix</keyword>
<accession>A0A809R4S4</accession>
<dbReference type="AlphaFoldDB" id="A0A809R4S4"/>